<proteinExistence type="predicted"/>
<dbReference type="OrthoDB" id="1903376at2"/>
<dbReference type="InterPro" id="IPR009574">
    <property type="entry name" value="DUF1189"/>
</dbReference>
<accession>A0A0A5G6F5</accession>
<comment type="caution">
    <text evidence="2">The sequence shown here is derived from an EMBL/GenBank/DDBJ whole genome shotgun (WGS) entry which is preliminary data.</text>
</comment>
<organism evidence="2 3">
    <name type="scientific">Pontibacillus halophilus JSM 076056 = DSM 19796</name>
    <dbReference type="NCBI Taxonomy" id="1385510"/>
    <lineage>
        <taxon>Bacteria</taxon>
        <taxon>Bacillati</taxon>
        <taxon>Bacillota</taxon>
        <taxon>Bacilli</taxon>
        <taxon>Bacillales</taxon>
        <taxon>Bacillaceae</taxon>
        <taxon>Pontibacillus</taxon>
    </lineage>
</organism>
<dbReference type="Pfam" id="PF06691">
    <property type="entry name" value="DUF1189"/>
    <property type="match status" value="1"/>
</dbReference>
<dbReference type="eggNOG" id="COG5521">
    <property type="taxonomic scope" value="Bacteria"/>
</dbReference>
<evidence type="ECO:0008006" key="4">
    <source>
        <dbReference type="Google" id="ProtNLM"/>
    </source>
</evidence>
<evidence type="ECO:0000256" key="1">
    <source>
        <dbReference type="SAM" id="Phobius"/>
    </source>
</evidence>
<dbReference type="STRING" id="1385510.GCA_000425205_02695"/>
<dbReference type="Proteomes" id="UP000030528">
    <property type="component" value="Unassembled WGS sequence"/>
</dbReference>
<dbReference type="RefSeq" id="WP_026801006.1">
    <property type="nucleotide sequence ID" value="NZ_AULI01000012.1"/>
</dbReference>
<name>A0A0A5G6F5_9BACI</name>
<dbReference type="AlphaFoldDB" id="A0A0A5G6F5"/>
<keyword evidence="1" id="KW-0472">Membrane</keyword>
<gene>
    <name evidence="2" type="ORF">N781_13025</name>
</gene>
<keyword evidence="1" id="KW-1133">Transmembrane helix</keyword>
<keyword evidence="3" id="KW-1185">Reference proteome</keyword>
<evidence type="ECO:0000313" key="2">
    <source>
        <dbReference type="EMBL" id="KGX87609.1"/>
    </source>
</evidence>
<feature type="transmembrane region" description="Helical" evidence="1">
    <location>
        <begin position="25"/>
        <end position="46"/>
    </location>
</feature>
<feature type="transmembrane region" description="Helical" evidence="1">
    <location>
        <begin position="132"/>
        <end position="150"/>
    </location>
</feature>
<keyword evidence="1" id="KW-0812">Transmembrane</keyword>
<sequence>MNFWKSFIWSTYQFKRIGAFRLQKVHYVFAYMLYITGIQLIPYILADALGISVRFNQALPYIVSVSLVYLSSIMIYLLVSCAVAAIGLFLGKKQGKSLTYKHTWQIAIYALTLPTLLTAIVEAFVFSSSLLFLFYFTMALIYTLLSVSAIPNRNKNKHP</sequence>
<feature type="transmembrane region" description="Helical" evidence="1">
    <location>
        <begin position="103"/>
        <end position="126"/>
    </location>
</feature>
<reference evidence="2 3" key="1">
    <citation type="submission" date="2013-08" db="EMBL/GenBank/DDBJ databases">
        <authorList>
            <person name="Huang J."/>
            <person name="Wang G."/>
        </authorList>
    </citation>
    <scope>NUCLEOTIDE SEQUENCE [LARGE SCALE GENOMIC DNA]</scope>
    <source>
        <strain evidence="2 3">JSM 076056</strain>
    </source>
</reference>
<dbReference type="EMBL" id="AVPE01000031">
    <property type="protein sequence ID" value="KGX87609.1"/>
    <property type="molecule type" value="Genomic_DNA"/>
</dbReference>
<protein>
    <recommendedName>
        <fullName evidence="4">DUF1189 domain-containing protein</fullName>
    </recommendedName>
</protein>
<feature type="transmembrane region" description="Helical" evidence="1">
    <location>
        <begin position="58"/>
        <end position="91"/>
    </location>
</feature>
<evidence type="ECO:0000313" key="3">
    <source>
        <dbReference type="Proteomes" id="UP000030528"/>
    </source>
</evidence>